<evidence type="ECO:0000256" key="1">
    <source>
        <dbReference type="SAM" id="MobiDB-lite"/>
    </source>
</evidence>
<evidence type="ECO:0000313" key="2">
    <source>
        <dbReference type="EMBL" id="SIN84896.1"/>
    </source>
</evidence>
<reference evidence="3" key="1">
    <citation type="submission" date="2016-11" db="EMBL/GenBank/DDBJ databases">
        <authorList>
            <person name="Varghese N."/>
            <person name="Submissions S."/>
        </authorList>
    </citation>
    <scope>NUCLEOTIDE SEQUENCE [LARGE SCALE GENOMIC DNA]</scope>
    <source>
        <strain evidence="3">DSM 29440</strain>
    </source>
</reference>
<proteinExistence type="predicted"/>
<sequence length="45" mass="4652">MNSPDWRTPGLSATRPPDRGTAQACLASRDAEAAPDRPETAADAG</sequence>
<dbReference type="AlphaFoldDB" id="A0A1N6EPD1"/>
<dbReference type="RefSeq" id="WP_175570423.1">
    <property type="nucleotide sequence ID" value="NZ_FSRL01000001.1"/>
</dbReference>
<feature type="region of interest" description="Disordered" evidence="1">
    <location>
        <begin position="1"/>
        <end position="45"/>
    </location>
</feature>
<name>A0A1N6EPD1_9RHOB</name>
<accession>A0A1N6EPD1</accession>
<organism evidence="2 3">
    <name type="scientific">Vannielia litorea</name>
    <dbReference type="NCBI Taxonomy" id="1217970"/>
    <lineage>
        <taxon>Bacteria</taxon>
        <taxon>Pseudomonadati</taxon>
        <taxon>Pseudomonadota</taxon>
        <taxon>Alphaproteobacteria</taxon>
        <taxon>Rhodobacterales</taxon>
        <taxon>Paracoccaceae</taxon>
        <taxon>Vannielia</taxon>
    </lineage>
</organism>
<evidence type="ECO:0000313" key="3">
    <source>
        <dbReference type="Proteomes" id="UP000184932"/>
    </source>
</evidence>
<gene>
    <name evidence="2" type="ORF">SAMN05444002_0984</name>
</gene>
<protein>
    <submittedName>
        <fullName evidence="2">Uncharacterized protein</fullName>
    </submittedName>
</protein>
<dbReference type="Proteomes" id="UP000184932">
    <property type="component" value="Unassembled WGS sequence"/>
</dbReference>
<dbReference type="EMBL" id="FSRL01000001">
    <property type="protein sequence ID" value="SIN84896.1"/>
    <property type="molecule type" value="Genomic_DNA"/>
</dbReference>
<keyword evidence="3" id="KW-1185">Reference proteome</keyword>
<feature type="compositionally biased region" description="Basic and acidic residues" evidence="1">
    <location>
        <begin position="29"/>
        <end position="45"/>
    </location>
</feature>
<dbReference type="STRING" id="1217970.SAMN05444002_0984"/>